<sequence length="85" mass="9718">MNISKREQRVLHALAQGGLIQHLKGEDGRIIEVDCITRDGWRLADVTLDLFQRLRRRSFIASSSGGPYRITRQGLFAVRAQLDNR</sequence>
<dbReference type="EMBL" id="JAUSWJ010000001">
    <property type="protein sequence ID" value="MDQ0514984.1"/>
    <property type="molecule type" value="Genomic_DNA"/>
</dbReference>
<dbReference type="Pfam" id="PF09857">
    <property type="entry name" value="YjhX_toxin"/>
    <property type="match status" value="1"/>
</dbReference>
<dbReference type="RefSeq" id="WP_266281546.1">
    <property type="nucleotide sequence ID" value="NZ_JAPKNF010000001.1"/>
</dbReference>
<organism evidence="2 3">
    <name type="scientific">Kaistia geumhonensis</name>
    <dbReference type="NCBI Taxonomy" id="410839"/>
    <lineage>
        <taxon>Bacteria</taxon>
        <taxon>Pseudomonadati</taxon>
        <taxon>Pseudomonadota</taxon>
        <taxon>Alphaproteobacteria</taxon>
        <taxon>Hyphomicrobiales</taxon>
        <taxon>Kaistiaceae</taxon>
        <taxon>Kaistia</taxon>
    </lineage>
</organism>
<name>A0ABU0M208_9HYPH</name>
<dbReference type="InterPro" id="IPR018654">
    <property type="entry name" value="YjhX_toxin"/>
</dbReference>
<keyword evidence="3" id="KW-1185">Reference proteome</keyword>
<proteinExistence type="inferred from homology"/>
<dbReference type="Proteomes" id="UP001223743">
    <property type="component" value="Unassembled WGS sequence"/>
</dbReference>
<dbReference type="HAMAP" id="MF_00827">
    <property type="entry name" value="UPF0386"/>
    <property type="match status" value="1"/>
</dbReference>
<accession>A0ABU0M208</accession>
<evidence type="ECO:0000256" key="1">
    <source>
        <dbReference type="HAMAP-Rule" id="MF_00827"/>
    </source>
</evidence>
<gene>
    <name evidence="2" type="ORF">QO015_000597</name>
</gene>
<evidence type="ECO:0000313" key="2">
    <source>
        <dbReference type="EMBL" id="MDQ0514984.1"/>
    </source>
</evidence>
<dbReference type="NCBIfam" id="NF010240">
    <property type="entry name" value="PRK13687.1"/>
    <property type="match status" value="1"/>
</dbReference>
<comment type="caution">
    <text evidence="2">The sequence shown here is derived from an EMBL/GenBank/DDBJ whole genome shotgun (WGS) entry which is preliminary data.</text>
</comment>
<protein>
    <recommendedName>
        <fullName evidence="1">UPF0386 protein QO015_000597</fullName>
    </recommendedName>
</protein>
<reference evidence="2 3" key="1">
    <citation type="submission" date="2023-07" db="EMBL/GenBank/DDBJ databases">
        <title>Genomic Encyclopedia of Type Strains, Phase IV (KMG-IV): sequencing the most valuable type-strain genomes for metagenomic binning, comparative biology and taxonomic classification.</title>
        <authorList>
            <person name="Goeker M."/>
        </authorList>
    </citation>
    <scope>NUCLEOTIDE SEQUENCE [LARGE SCALE GENOMIC DNA]</scope>
    <source>
        <strain evidence="2 3">B1-1</strain>
    </source>
</reference>
<evidence type="ECO:0000313" key="3">
    <source>
        <dbReference type="Proteomes" id="UP001223743"/>
    </source>
</evidence>
<comment type="similarity">
    <text evidence="1">Belongs to the UPF0386 family.</text>
</comment>